<gene>
    <name evidence="1" type="ordered locus">RER_27060</name>
</gene>
<organism evidence="1 2">
    <name type="scientific">Rhodococcus erythropolis (strain PR4 / NBRC 100887)</name>
    <dbReference type="NCBI Taxonomy" id="234621"/>
    <lineage>
        <taxon>Bacteria</taxon>
        <taxon>Bacillati</taxon>
        <taxon>Actinomycetota</taxon>
        <taxon>Actinomycetes</taxon>
        <taxon>Mycobacteriales</taxon>
        <taxon>Nocardiaceae</taxon>
        <taxon>Rhodococcus</taxon>
        <taxon>Rhodococcus erythropolis group</taxon>
    </lineage>
</organism>
<dbReference type="KEGG" id="rer:RER_27060"/>
<proteinExistence type="predicted"/>
<reference evidence="2" key="1">
    <citation type="submission" date="2005-03" db="EMBL/GenBank/DDBJ databases">
        <title>Comparison of the complete genome sequences of Rhodococcus erythropolis PR4 and Rhodococcus opacus B4.</title>
        <authorList>
            <person name="Takarada H."/>
            <person name="Sekine M."/>
            <person name="Hosoyama A."/>
            <person name="Yamada R."/>
            <person name="Fujisawa T."/>
            <person name="Omata S."/>
            <person name="Shimizu A."/>
            <person name="Tsukatani N."/>
            <person name="Tanikawa S."/>
            <person name="Fujita N."/>
            <person name="Harayama S."/>
        </authorList>
    </citation>
    <scope>NUCLEOTIDE SEQUENCE [LARGE SCALE GENOMIC DNA]</scope>
    <source>
        <strain evidence="2">PR4 / NBRC 100887</strain>
    </source>
</reference>
<evidence type="ECO:0000313" key="1">
    <source>
        <dbReference type="EMBL" id="BAH33414.1"/>
    </source>
</evidence>
<evidence type="ECO:0000313" key="2">
    <source>
        <dbReference type="Proteomes" id="UP000002204"/>
    </source>
</evidence>
<sequence>MCPADELPAGRALLVTSVMFDEKYASSSHHLTLTDHNSESLPVVVSRYFAPIPPHPALALCAESDYISPQ</sequence>
<name>C0ZYH9_RHOE4</name>
<dbReference type="AlphaFoldDB" id="C0ZYH9"/>
<dbReference type="Proteomes" id="UP000002204">
    <property type="component" value="Chromosome"/>
</dbReference>
<reference evidence="1 2" key="2">
    <citation type="journal article" date="2006" name="Environ. Microbiol.">
        <title>Sequence analysis of three plasmids harboured in Rhodococcus erythropolis strain PR4.</title>
        <authorList>
            <person name="Sekine M."/>
            <person name="Tanikawa S."/>
            <person name="Omata S."/>
            <person name="Saito M."/>
            <person name="Fujisawa T."/>
            <person name="Tsukatani N."/>
            <person name="Tajima T."/>
            <person name="Sekigawa T."/>
            <person name="Kosugi H."/>
            <person name="Matsuo Y."/>
            <person name="Nishiko R."/>
            <person name="Imamura K."/>
            <person name="Ito M."/>
            <person name="Narita H."/>
            <person name="Tago S."/>
            <person name="Fujita N."/>
            <person name="Harayama S."/>
        </authorList>
    </citation>
    <scope>NUCLEOTIDE SEQUENCE [LARGE SCALE GENOMIC DNA]</scope>
    <source>
        <strain evidence="2">PR4 / NBRC 100887</strain>
    </source>
</reference>
<protein>
    <submittedName>
        <fullName evidence="1">Uncharacterized protein</fullName>
    </submittedName>
</protein>
<accession>C0ZYH9</accession>
<dbReference type="EMBL" id="AP008957">
    <property type="protein sequence ID" value="BAH33414.1"/>
    <property type="molecule type" value="Genomic_DNA"/>
</dbReference>
<dbReference type="HOGENOM" id="CLU_2755205_0_0_11"/>